<evidence type="ECO:0000256" key="4">
    <source>
        <dbReference type="ARBA" id="ARBA00023163"/>
    </source>
</evidence>
<name>A0ABX8V7U3_9FLAO</name>
<dbReference type="PANTHER" id="PTHR30126">
    <property type="entry name" value="HTH-TYPE TRANSCRIPTIONAL REGULATOR"/>
    <property type="match status" value="1"/>
</dbReference>
<evidence type="ECO:0000256" key="3">
    <source>
        <dbReference type="ARBA" id="ARBA00023125"/>
    </source>
</evidence>
<feature type="domain" description="HTH lysR-type" evidence="5">
    <location>
        <begin position="1"/>
        <end position="60"/>
    </location>
</feature>
<evidence type="ECO:0000313" key="6">
    <source>
        <dbReference type="EMBL" id="QYJ68902.1"/>
    </source>
</evidence>
<dbReference type="InterPro" id="IPR000847">
    <property type="entry name" value="LysR_HTH_N"/>
</dbReference>
<dbReference type="PRINTS" id="PR00039">
    <property type="entry name" value="HTHLYSR"/>
</dbReference>
<accession>A0ABX8V7U3</accession>
<dbReference type="Pfam" id="PF00126">
    <property type="entry name" value="HTH_1"/>
    <property type="match status" value="1"/>
</dbReference>
<evidence type="ECO:0000313" key="7">
    <source>
        <dbReference type="Proteomes" id="UP000825381"/>
    </source>
</evidence>
<dbReference type="SUPFAM" id="SSF53850">
    <property type="entry name" value="Periplasmic binding protein-like II"/>
    <property type="match status" value="1"/>
</dbReference>
<dbReference type="InterPro" id="IPR005119">
    <property type="entry name" value="LysR_subst-bd"/>
</dbReference>
<keyword evidence="3" id="KW-0238">DNA-binding</keyword>
<organism evidence="6 7">
    <name type="scientific">Flavobacterium litorale</name>
    <dbReference type="NCBI Taxonomy" id="2856519"/>
    <lineage>
        <taxon>Bacteria</taxon>
        <taxon>Pseudomonadati</taxon>
        <taxon>Bacteroidota</taxon>
        <taxon>Flavobacteriia</taxon>
        <taxon>Flavobacteriales</taxon>
        <taxon>Flavobacteriaceae</taxon>
        <taxon>Flavobacterium</taxon>
    </lineage>
</organism>
<keyword evidence="4" id="KW-0804">Transcription</keyword>
<reference evidence="6 7" key="1">
    <citation type="submission" date="2021-07" db="EMBL/GenBank/DDBJ databases">
        <title>Flavobacterium WSW3-B6 sp.nov, isolated from seaweed.</title>
        <authorList>
            <person name="Muhammad N."/>
            <person name="Ho H."/>
            <person name="Lee Y.-J."/>
            <person name="Nguyen T."/>
            <person name="Ho J."/>
            <person name="Kim S.-G."/>
        </authorList>
    </citation>
    <scope>NUCLEOTIDE SEQUENCE [LARGE SCALE GENOMIC DNA]</scope>
    <source>
        <strain evidence="6 7">WSW3-B6</strain>
    </source>
</reference>
<sequence length="305" mass="34310">MNYTLHQLQVFLKVTQTKSITKAAEELYLTQPAVSIQLRNLQDQFDIPLTEVVGRQLYVTDFGKEIAEAAEAILNEVQAINHKTLAYKGQLSGRLKISSVSTGKYVMPFFLSGFLHEHPGIELSLDVTNKSKVVESLAQNKVDFTLVSVLPEGLDIKSTPLMKNSLYLVGHDKPKKKNYTKSFMGEVPLIYREKGSATRAAMENFVDGNRIAASKRVELTSNEAVKQAVIAGLGYSIMPLIGIKNELSNNDLHLYPMKGLPIETTWNLVWLKSKRFSPAAEAYLDYITKEKTDIMAQHFSWFENY</sequence>
<protein>
    <submittedName>
        <fullName evidence="6">LysR family transcriptional regulator</fullName>
    </submittedName>
</protein>
<dbReference type="PROSITE" id="PS50931">
    <property type="entry name" value="HTH_LYSR"/>
    <property type="match status" value="1"/>
</dbReference>
<evidence type="ECO:0000256" key="2">
    <source>
        <dbReference type="ARBA" id="ARBA00023015"/>
    </source>
</evidence>
<proteinExistence type="inferred from homology"/>
<evidence type="ECO:0000259" key="5">
    <source>
        <dbReference type="PROSITE" id="PS50931"/>
    </source>
</evidence>
<dbReference type="InterPro" id="IPR036390">
    <property type="entry name" value="WH_DNA-bd_sf"/>
</dbReference>
<dbReference type="Gene3D" id="1.10.10.10">
    <property type="entry name" value="Winged helix-like DNA-binding domain superfamily/Winged helix DNA-binding domain"/>
    <property type="match status" value="1"/>
</dbReference>
<comment type="similarity">
    <text evidence="1">Belongs to the LysR transcriptional regulatory family.</text>
</comment>
<keyword evidence="7" id="KW-1185">Reference proteome</keyword>
<dbReference type="Proteomes" id="UP000825381">
    <property type="component" value="Chromosome"/>
</dbReference>
<dbReference type="EMBL" id="CP080429">
    <property type="protein sequence ID" value="QYJ68902.1"/>
    <property type="molecule type" value="Genomic_DNA"/>
</dbReference>
<keyword evidence="2" id="KW-0805">Transcription regulation</keyword>
<dbReference type="Pfam" id="PF03466">
    <property type="entry name" value="LysR_substrate"/>
    <property type="match status" value="1"/>
</dbReference>
<dbReference type="SUPFAM" id="SSF46785">
    <property type="entry name" value="Winged helix' DNA-binding domain"/>
    <property type="match status" value="1"/>
</dbReference>
<dbReference type="RefSeq" id="WP_220641240.1">
    <property type="nucleotide sequence ID" value="NZ_CP080429.1"/>
</dbReference>
<dbReference type="InterPro" id="IPR036388">
    <property type="entry name" value="WH-like_DNA-bd_sf"/>
</dbReference>
<dbReference type="PANTHER" id="PTHR30126:SF5">
    <property type="entry name" value="HTH-TYPE TRANSCRIPTIONAL ACTIVATOR CMPR"/>
    <property type="match status" value="1"/>
</dbReference>
<gene>
    <name evidence="6" type="ORF">K1I41_03190</name>
</gene>
<dbReference type="Gene3D" id="3.40.190.290">
    <property type="match status" value="1"/>
</dbReference>
<evidence type="ECO:0000256" key="1">
    <source>
        <dbReference type="ARBA" id="ARBA00009437"/>
    </source>
</evidence>